<dbReference type="RefSeq" id="WP_089274251.1">
    <property type="nucleotide sequence ID" value="NZ_FZOC01000004.1"/>
</dbReference>
<dbReference type="Proteomes" id="UP000198324">
    <property type="component" value="Unassembled WGS sequence"/>
</dbReference>
<evidence type="ECO:0000313" key="2">
    <source>
        <dbReference type="Proteomes" id="UP000198324"/>
    </source>
</evidence>
<organism evidence="1 2">
    <name type="scientific">Humidesulfovibrio mexicanus</name>
    <dbReference type="NCBI Taxonomy" id="147047"/>
    <lineage>
        <taxon>Bacteria</taxon>
        <taxon>Pseudomonadati</taxon>
        <taxon>Thermodesulfobacteriota</taxon>
        <taxon>Desulfovibrionia</taxon>
        <taxon>Desulfovibrionales</taxon>
        <taxon>Desulfovibrionaceae</taxon>
        <taxon>Humidesulfovibrio</taxon>
    </lineage>
</organism>
<gene>
    <name evidence="1" type="ORF">SAMN04488503_2018</name>
</gene>
<protein>
    <submittedName>
        <fullName evidence="1">Uncharacterized protein</fullName>
    </submittedName>
</protein>
<sequence>MRLHFEGDHPEDVARNVKVVLNFLGQAVIESNPRVDLLGGDGRAGLGVIMVALENSVGYIEQRCEAMACGQTARRATVRRAHDS</sequence>
<reference evidence="1 2" key="1">
    <citation type="submission" date="2017-06" db="EMBL/GenBank/DDBJ databases">
        <authorList>
            <person name="Kim H.J."/>
            <person name="Triplett B.A."/>
        </authorList>
    </citation>
    <scope>NUCLEOTIDE SEQUENCE [LARGE SCALE GENOMIC DNA]</scope>
    <source>
        <strain evidence="1 2">DSM 13116</strain>
    </source>
</reference>
<accession>A0A239AJ92</accession>
<name>A0A239AJ92_9BACT</name>
<dbReference type="AlphaFoldDB" id="A0A239AJ92"/>
<dbReference type="EMBL" id="FZOC01000004">
    <property type="protein sequence ID" value="SNR95609.1"/>
    <property type="molecule type" value="Genomic_DNA"/>
</dbReference>
<evidence type="ECO:0000313" key="1">
    <source>
        <dbReference type="EMBL" id="SNR95609.1"/>
    </source>
</evidence>
<proteinExistence type="predicted"/>
<keyword evidence="2" id="KW-1185">Reference proteome</keyword>